<proteinExistence type="predicted"/>
<dbReference type="Proteomes" id="UP000005239">
    <property type="component" value="Unassembled WGS sequence"/>
</dbReference>
<accession>A0A2A6BU47</accession>
<feature type="compositionally biased region" description="Basic and acidic residues" evidence="1">
    <location>
        <begin position="66"/>
        <end position="100"/>
    </location>
</feature>
<evidence type="ECO:0000313" key="2">
    <source>
        <dbReference type="EnsemblMetazoa" id="PPA01225.1"/>
    </source>
</evidence>
<evidence type="ECO:0000313" key="3">
    <source>
        <dbReference type="Proteomes" id="UP000005239"/>
    </source>
</evidence>
<reference evidence="2" key="2">
    <citation type="submission" date="2022-06" db="UniProtKB">
        <authorList>
            <consortium name="EnsemblMetazoa"/>
        </authorList>
    </citation>
    <scope>IDENTIFICATION</scope>
    <source>
        <strain evidence="2">PS312</strain>
    </source>
</reference>
<dbReference type="EnsemblMetazoa" id="PPA01225.1">
    <property type="protein sequence ID" value="PPA01225.1"/>
    <property type="gene ID" value="WBGene00090779"/>
</dbReference>
<feature type="compositionally biased region" description="Basic and acidic residues" evidence="1">
    <location>
        <begin position="154"/>
        <end position="166"/>
    </location>
</feature>
<name>A0A2A6BU47_PRIPA</name>
<feature type="compositionally biased region" description="Basic and acidic residues" evidence="1">
    <location>
        <begin position="119"/>
        <end position="141"/>
    </location>
</feature>
<feature type="compositionally biased region" description="Acidic residues" evidence="1">
    <location>
        <begin position="142"/>
        <end position="153"/>
    </location>
</feature>
<gene>
    <name evidence="2" type="primary">WBGene00090779</name>
</gene>
<feature type="region of interest" description="Disordered" evidence="1">
    <location>
        <begin position="119"/>
        <end position="200"/>
    </location>
</feature>
<keyword evidence="3" id="KW-1185">Reference proteome</keyword>
<evidence type="ECO:0000256" key="1">
    <source>
        <dbReference type="SAM" id="MobiDB-lite"/>
    </source>
</evidence>
<protein>
    <submittedName>
        <fullName evidence="2">Uncharacterized protein</fullName>
    </submittedName>
</protein>
<sequence>MMNPIEQDRCNARWKLLGDTAGGWHKRGVQMEAYVHDTLMSQKDEIHGLKKDLDSAKTELNTLRGKANDEHSKELERTKKLKEENDKLRVDAKKKAEVEKQLSLSQKANAIYKAKFKEQEKELAERNSRIRQLEEAPRADDEHEEEEEMEEGDEEKRKRPRWKSDTSSRWQSSHSSFHPHSSNQREITCIEETGAPWVVS</sequence>
<dbReference type="AlphaFoldDB" id="A0A2A6BU47"/>
<feature type="compositionally biased region" description="Low complexity" evidence="1">
    <location>
        <begin position="167"/>
        <end position="182"/>
    </location>
</feature>
<accession>A0A8R1Y580</accession>
<feature type="region of interest" description="Disordered" evidence="1">
    <location>
        <begin position="63"/>
        <end position="104"/>
    </location>
</feature>
<organism evidence="2 3">
    <name type="scientific">Pristionchus pacificus</name>
    <name type="common">Parasitic nematode worm</name>
    <dbReference type="NCBI Taxonomy" id="54126"/>
    <lineage>
        <taxon>Eukaryota</taxon>
        <taxon>Metazoa</taxon>
        <taxon>Ecdysozoa</taxon>
        <taxon>Nematoda</taxon>
        <taxon>Chromadorea</taxon>
        <taxon>Rhabditida</taxon>
        <taxon>Rhabditina</taxon>
        <taxon>Diplogasteromorpha</taxon>
        <taxon>Diplogasteroidea</taxon>
        <taxon>Neodiplogasteridae</taxon>
        <taxon>Pristionchus</taxon>
    </lineage>
</organism>
<reference evidence="3" key="1">
    <citation type="journal article" date="2008" name="Nat. Genet.">
        <title>The Pristionchus pacificus genome provides a unique perspective on nematode lifestyle and parasitism.</title>
        <authorList>
            <person name="Dieterich C."/>
            <person name="Clifton S.W."/>
            <person name="Schuster L.N."/>
            <person name="Chinwalla A."/>
            <person name="Delehaunty K."/>
            <person name="Dinkelacker I."/>
            <person name="Fulton L."/>
            <person name="Fulton R."/>
            <person name="Godfrey J."/>
            <person name="Minx P."/>
            <person name="Mitreva M."/>
            <person name="Roeseler W."/>
            <person name="Tian H."/>
            <person name="Witte H."/>
            <person name="Yang S.P."/>
            <person name="Wilson R.K."/>
            <person name="Sommer R.J."/>
        </authorList>
    </citation>
    <scope>NUCLEOTIDE SEQUENCE [LARGE SCALE GENOMIC DNA]</scope>
    <source>
        <strain evidence="3">PS312</strain>
    </source>
</reference>